<dbReference type="Gene3D" id="3.10.620.30">
    <property type="match status" value="1"/>
</dbReference>
<reference evidence="3" key="1">
    <citation type="submission" date="2016-01" db="EMBL/GenBank/DDBJ databases">
        <title>Reference transcriptome for the parasite Schistocephalus solidus: insights into the molecular evolution of parasitism.</title>
        <authorList>
            <person name="Hebert F.O."/>
            <person name="Grambauer S."/>
            <person name="Barber I."/>
            <person name="Landry C.R."/>
            <person name="Aubin-Horth N."/>
        </authorList>
    </citation>
    <scope>NUCLEOTIDE SEQUENCE</scope>
</reference>
<protein>
    <recommendedName>
        <fullName evidence="2">Transglutaminase-like domain-containing protein</fullName>
    </recommendedName>
</protein>
<feature type="compositionally biased region" description="Low complexity" evidence="1">
    <location>
        <begin position="525"/>
        <end position="539"/>
    </location>
</feature>
<evidence type="ECO:0000256" key="1">
    <source>
        <dbReference type="SAM" id="MobiDB-lite"/>
    </source>
</evidence>
<feature type="compositionally biased region" description="Polar residues" evidence="1">
    <location>
        <begin position="652"/>
        <end position="661"/>
    </location>
</feature>
<dbReference type="SMART" id="SM00460">
    <property type="entry name" value="TGc"/>
    <property type="match status" value="2"/>
</dbReference>
<feature type="domain" description="Transglutaminase-like" evidence="2">
    <location>
        <begin position="119"/>
        <end position="185"/>
    </location>
</feature>
<feature type="compositionally biased region" description="Polar residues" evidence="1">
    <location>
        <begin position="691"/>
        <end position="714"/>
    </location>
</feature>
<dbReference type="InterPro" id="IPR002931">
    <property type="entry name" value="Transglutaminase-like"/>
</dbReference>
<dbReference type="InterPro" id="IPR038765">
    <property type="entry name" value="Papain-like_cys_pep_sf"/>
</dbReference>
<dbReference type="SUPFAM" id="SSF54001">
    <property type="entry name" value="Cysteine proteinases"/>
    <property type="match status" value="2"/>
</dbReference>
<organism evidence="3">
    <name type="scientific">Schistocephalus solidus</name>
    <name type="common">Tapeworm</name>
    <dbReference type="NCBI Taxonomy" id="70667"/>
    <lineage>
        <taxon>Eukaryota</taxon>
        <taxon>Metazoa</taxon>
        <taxon>Spiralia</taxon>
        <taxon>Lophotrochozoa</taxon>
        <taxon>Platyhelminthes</taxon>
        <taxon>Cestoda</taxon>
        <taxon>Eucestoda</taxon>
        <taxon>Diphyllobothriidea</taxon>
        <taxon>Diphyllobothriidae</taxon>
        <taxon>Schistocephalus</taxon>
    </lineage>
</organism>
<proteinExistence type="predicted"/>
<dbReference type="InterPro" id="IPR053041">
    <property type="entry name" value="Transglut-like_Superfamily_Mod"/>
</dbReference>
<feature type="non-terminal residue" evidence="3">
    <location>
        <position position="1"/>
    </location>
</feature>
<dbReference type="PANTHER" id="PTHR47020:SF1">
    <property type="entry name" value="HILLARIN"/>
    <property type="match status" value="1"/>
</dbReference>
<sequence length="1459" mass="164991">QFTNNARSTNTLGMSTPTAFCLSVSPDVLKHPPPAPPKYLKHQVYDAPEVFARVDEHAIQVSYNEYPTFRDLMWNLVYKFKLSELERARVIFRWMTTKNMQKMTFQEVAAGSPEEILLMFKQNKTSFAKIYEIMCTYAELHCVTVSGYAKGVDYFPGDRFQGLPPNHSWNVIYIQESWQLVDAHWATRYLSSGKNLQENVVYEYDDFYFMMEPQQAVYSHFPEDCRWQLLSKPLTLAQFESLPLTKSQFFKCAMDFRQEHFGVVYTTVGCLRMTFGFWKPGCFTYKLQHLLGSANDPKPEFLPARPTDLTDTLPNTNLELKLFVLQESTVDSLNYYFRLPCRGVFYLTIYAQDLTNEAMARNGTFRAACEYKLICDKGAIKCEPYPACDDMNWGPAWLHEKHYGLQLDQPVGVLSLPAGKLLPDGQIEPGILELGCTKNRPEVQLYCKLKRNGYTDSELERYHRLIVSDRKAAFELTLPEPGEYGFEIYANEPEDGKAFTHICQYLIHYEAPPGWTPPDTGRGYSLPVSSRSGASSSNSLEEREGNSRVLLRDMHNYGSEAPSIGQLPRPYACSQYAGAQSSAGYTQAANRMDGQNNGLTYAPTEFSDSSYADVDISGIKRGLANVHLHGAPMSESPRYGSNGLTYRGNPSDRLSPSTSGDGSRPGGVRRASGQSNPGQSYDRQQYDRIDATSQPNSYTSSPPVYLSGQSTANWTAGPLQREPPKEFRPQMLDPEPANRKPTPTAYPAELDRNSAILQGEESFKAFRRVDEHAMLVSQQQQDNFTQLIWQLIYARNITSDLERVRAIFLWLCTKDLHKMNFDNVKPDSPEEILMGIRTGKSTYAQIFLTLCRYANLHCKLILGYAKGADYSPGMRFTGSVGQHSWNAVLIDGTWRLVDCHWAARRLIVKRASVENIRYVLDTFYFLANPSQLIYTHFPHDTDWQLLHHPVTLEEFESLALVKSAFFKYNLSLLSYRNAVIVFTDPEIRIVVGFPPGSENFLSFTLGLTFDDQDFTEHYNSVPLIRYARQEVLEKESCVAFYVRPPRPGAYKLLIYAKHKQGETAIASSDPPESTENLYGAVCEYRLMARVSHNVCLPPFPPCQTGNYGQTEMAKRFNIRAVCREPAVRAIQGTVELRFASTDPNRPLPRLMGQLKCALLYAEALDHCILQRTLSTESALLIFLPEAGEYGLEVYANDPARDGSSYFAIWQYLLTSDRASPVRGLPSLPPAYLGPGPKFSELGLSTVSHSDPFIRADTGELCVHLAFQQNLPLKLMAQLLFATNDASEDCSHMILQQTRMNQVYFLLRFPRTGFFKLQLYALPENDRNDSLPGVYNYLIEASECHRLRGQVMPFPQQFAHWRRGCYLETPTEGILGLEANGRLSSQPPDSLPFSVSIPNAFAVAVVVGDEWTQLDPKGDRWEGSIPMKGHWGIERKLAVCASYAANDVNYSTLLEYSLAL</sequence>
<dbReference type="PANTHER" id="PTHR47020">
    <property type="entry name" value="HILLARIN"/>
    <property type="match status" value="1"/>
</dbReference>
<dbReference type="Pfam" id="PF23265">
    <property type="entry name" value="Ig-like_KY"/>
    <property type="match status" value="4"/>
</dbReference>
<dbReference type="Pfam" id="PF01841">
    <property type="entry name" value="Transglut_core"/>
    <property type="match status" value="1"/>
</dbReference>
<dbReference type="EMBL" id="GEEE01015657">
    <property type="protein sequence ID" value="JAP47568.1"/>
    <property type="molecule type" value="Transcribed_RNA"/>
</dbReference>
<accession>A0A0X3P728</accession>
<evidence type="ECO:0000313" key="3">
    <source>
        <dbReference type="EMBL" id="JAP47568.1"/>
    </source>
</evidence>
<evidence type="ECO:0000259" key="2">
    <source>
        <dbReference type="SMART" id="SM00460"/>
    </source>
</evidence>
<feature type="region of interest" description="Disordered" evidence="1">
    <location>
        <begin position="630"/>
        <end position="747"/>
    </location>
</feature>
<feature type="compositionally biased region" description="Polar residues" evidence="1">
    <location>
        <begin position="672"/>
        <end position="683"/>
    </location>
</feature>
<feature type="domain" description="Transglutaminase-like" evidence="2">
    <location>
        <begin position="833"/>
        <end position="901"/>
    </location>
</feature>
<dbReference type="InterPro" id="IPR056564">
    <property type="entry name" value="Ig-like_KY"/>
</dbReference>
<name>A0A0X3P728_SCHSO</name>
<dbReference type="EMBL" id="GEEE01020197">
    <property type="protein sequence ID" value="JAP43028.1"/>
    <property type="molecule type" value="Transcribed_RNA"/>
</dbReference>
<gene>
    <name evidence="3" type="ORF">TR125061</name>
</gene>
<feature type="region of interest" description="Disordered" evidence="1">
    <location>
        <begin position="516"/>
        <end position="545"/>
    </location>
</feature>